<keyword evidence="3" id="KW-1185">Reference proteome</keyword>
<protein>
    <recommendedName>
        <fullName evidence="4">TraB/GumN family protein</fullName>
    </recommendedName>
</protein>
<dbReference type="Pfam" id="PF01963">
    <property type="entry name" value="TraB_PrgY_gumN"/>
    <property type="match status" value="1"/>
</dbReference>
<gene>
    <name evidence="2" type="ORF">GCM10007913_17870</name>
</gene>
<accession>A0ABQ5UCN2</accession>
<evidence type="ECO:0008006" key="4">
    <source>
        <dbReference type="Google" id="ProtNLM"/>
    </source>
</evidence>
<dbReference type="EMBL" id="BSNG01000001">
    <property type="protein sequence ID" value="GLQ09855.1"/>
    <property type="molecule type" value="Genomic_DNA"/>
</dbReference>
<name>A0ABQ5UCN2_9HYPH</name>
<evidence type="ECO:0000313" key="2">
    <source>
        <dbReference type="EMBL" id="GLQ09855.1"/>
    </source>
</evidence>
<reference evidence="2" key="1">
    <citation type="journal article" date="2014" name="Int. J. Syst. Evol. Microbiol.">
        <title>Complete genome of a new Firmicutes species belonging to the dominant human colonic microbiota ('Ruminococcus bicirculans') reveals two chromosomes and a selective capacity to utilize plant glucans.</title>
        <authorList>
            <consortium name="NISC Comparative Sequencing Program"/>
            <person name="Wegmann U."/>
            <person name="Louis P."/>
            <person name="Goesmann A."/>
            <person name="Henrissat B."/>
            <person name="Duncan S.H."/>
            <person name="Flint H.J."/>
        </authorList>
    </citation>
    <scope>NUCLEOTIDE SEQUENCE</scope>
    <source>
        <strain evidence="2">NBRC 103855</strain>
    </source>
</reference>
<dbReference type="PANTHER" id="PTHR40590:SF1">
    <property type="entry name" value="CYTOPLASMIC PROTEIN"/>
    <property type="match status" value="1"/>
</dbReference>
<comment type="caution">
    <text evidence="2">The sequence shown here is derived from an EMBL/GenBank/DDBJ whole genome shotgun (WGS) entry which is preliminary data.</text>
</comment>
<sequence>MTKSCFALPALLLALTVAPVQAAPALWSISDEDSTVWLFGSFHLLPPSLEWRTELFDETLEKADVVYFETDVGPAAQATLGARSFELGLRDDGKFLAQVLDPEDADLLRSVSAQYAVPMPLLNTLKPWLAELTLTASIAQQAGLDPNSGVDILLQREIPAERQAYFETGEEQLGFLANASDEDQTAMLISTLEQVGSTSKMLSKMISAWREGTPEKFAPYFLAEMSGPQTSMLDRIIYQRNERWAVTIEGLLAENKEALIVVGAGHMVGDRGVQALLEDAGLEVRRLQ</sequence>
<dbReference type="InterPro" id="IPR047111">
    <property type="entry name" value="YbaP-like"/>
</dbReference>
<evidence type="ECO:0000313" key="3">
    <source>
        <dbReference type="Proteomes" id="UP001161406"/>
    </source>
</evidence>
<dbReference type="PANTHER" id="PTHR40590">
    <property type="entry name" value="CYTOPLASMIC PROTEIN-RELATED"/>
    <property type="match status" value="1"/>
</dbReference>
<feature type="chain" id="PRO_5046417503" description="TraB/GumN family protein" evidence="1">
    <location>
        <begin position="23"/>
        <end position="288"/>
    </location>
</feature>
<evidence type="ECO:0000256" key="1">
    <source>
        <dbReference type="SAM" id="SignalP"/>
    </source>
</evidence>
<keyword evidence="1" id="KW-0732">Signal</keyword>
<dbReference type="Proteomes" id="UP001161406">
    <property type="component" value="Unassembled WGS sequence"/>
</dbReference>
<dbReference type="RefSeq" id="WP_284389974.1">
    <property type="nucleotide sequence ID" value="NZ_BSNG01000001.1"/>
</dbReference>
<dbReference type="InterPro" id="IPR002816">
    <property type="entry name" value="TraB/PrgY/GumN_fam"/>
</dbReference>
<feature type="signal peptide" evidence="1">
    <location>
        <begin position="1"/>
        <end position="22"/>
    </location>
</feature>
<dbReference type="CDD" id="cd14789">
    <property type="entry name" value="Tiki"/>
    <property type="match status" value="1"/>
</dbReference>
<proteinExistence type="predicted"/>
<organism evidence="2 3">
    <name type="scientific">Devosia yakushimensis</name>
    <dbReference type="NCBI Taxonomy" id="470028"/>
    <lineage>
        <taxon>Bacteria</taxon>
        <taxon>Pseudomonadati</taxon>
        <taxon>Pseudomonadota</taxon>
        <taxon>Alphaproteobacteria</taxon>
        <taxon>Hyphomicrobiales</taxon>
        <taxon>Devosiaceae</taxon>
        <taxon>Devosia</taxon>
    </lineage>
</organism>
<reference evidence="2" key="2">
    <citation type="submission" date="2023-01" db="EMBL/GenBank/DDBJ databases">
        <title>Draft genome sequence of Devosia yakushimensis strain NBRC 103855.</title>
        <authorList>
            <person name="Sun Q."/>
            <person name="Mori K."/>
        </authorList>
    </citation>
    <scope>NUCLEOTIDE SEQUENCE</scope>
    <source>
        <strain evidence="2">NBRC 103855</strain>
    </source>
</reference>